<evidence type="ECO:0000256" key="10">
    <source>
        <dbReference type="ARBA" id="ARBA00031323"/>
    </source>
</evidence>
<dbReference type="EC" id="2.1.1.77" evidence="3"/>
<dbReference type="InterPro" id="IPR029063">
    <property type="entry name" value="SAM-dependent_MTases_sf"/>
</dbReference>
<sequence length="377" mass="42311">MSSSDPVWRRLLTEVFREWFISETIWIDTADGELALSAVSKSTEPQRWARAITEDRYLVTQVNFGADPPDGELPWPSSSSSMPSIVAMMLEALDVRHGQSVLEIGTGTGWNAALLSRRAGDAGRVVTVEVDPTLAERARGALDRAGYSPTVVTGDGAKGFPDGAPYDRIIATASFREVLPAAWLEQLRPGGRLVGPWDNDWLGGMLVLDKDEDGNATGRFRDQLAFMRLRDQRAAYYGWEPEESEIERAALTETGCRGSDGDNIFNPELGRFAIGALVPDCYLHIDFNTPADYHHVVDLDDGFARSFARMYWDVNTPTHYQVRQLGPRKLWDEVEAAYDWWHDNDEPGMERFGLEIRDGKQWLWLDHPDHVVRVVTG</sequence>
<accession>A0A542CTQ0</accession>
<dbReference type="InterPro" id="IPR000682">
    <property type="entry name" value="PCMT"/>
</dbReference>
<comment type="caution">
    <text evidence="12">The sequence shown here is derived from an EMBL/GenBank/DDBJ whole genome shotgun (WGS) entry which is preliminary data.</text>
</comment>
<dbReference type="AlphaFoldDB" id="A0A542CTQ0"/>
<evidence type="ECO:0000256" key="2">
    <source>
        <dbReference type="ARBA" id="ARBA00005369"/>
    </source>
</evidence>
<evidence type="ECO:0000313" key="12">
    <source>
        <dbReference type="EMBL" id="TQI94202.1"/>
    </source>
</evidence>
<dbReference type="CDD" id="cd02440">
    <property type="entry name" value="AdoMet_MTases"/>
    <property type="match status" value="1"/>
</dbReference>
<evidence type="ECO:0000256" key="7">
    <source>
        <dbReference type="ARBA" id="ARBA00022679"/>
    </source>
</evidence>
<evidence type="ECO:0000256" key="4">
    <source>
        <dbReference type="ARBA" id="ARBA00013346"/>
    </source>
</evidence>
<keyword evidence="5" id="KW-0963">Cytoplasm</keyword>
<dbReference type="Gene3D" id="3.40.50.150">
    <property type="entry name" value="Vaccinia Virus protein VP39"/>
    <property type="match status" value="1"/>
</dbReference>
<protein>
    <recommendedName>
        <fullName evidence="4">Protein-L-isoaspartate O-methyltransferase</fullName>
        <ecNumber evidence="3">2.1.1.77</ecNumber>
    </recommendedName>
    <alternativeName>
        <fullName evidence="11">L-isoaspartyl protein carboxyl methyltransferase</fullName>
    </alternativeName>
    <alternativeName>
        <fullName evidence="9">Protein L-isoaspartyl methyltransferase</fullName>
    </alternativeName>
    <alternativeName>
        <fullName evidence="10">Protein-beta-aspartate methyltransferase</fullName>
    </alternativeName>
</protein>
<keyword evidence="6 12" id="KW-0489">Methyltransferase</keyword>
<dbReference type="Proteomes" id="UP000320876">
    <property type="component" value="Unassembled WGS sequence"/>
</dbReference>
<name>A0A542CTQ0_AMYCI</name>
<evidence type="ECO:0000256" key="9">
    <source>
        <dbReference type="ARBA" id="ARBA00030757"/>
    </source>
</evidence>
<dbReference type="PANTHER" id="PTHR11579:SF0">
    <property type="entry name" value="PROTEIN-L-ISOASPARTATE(D-ASPARTATE) O-METHYLTRANSFERASE"/>
    <property type="match status" value="1"/>
</dbReference>
<comment type="subcellular location">
    <subcellularLocation>
        <location evidence="1">Cytoplasm</location>
    </subcellularLocation>
</comment>
<organism evidence="12 13">
    <name type="scientific">Amycolatopsis cihanbeyliensis</name>
    <dbReference type="NCBI Taxonomy" id="1128664"/>
    <lineage>
        <taxon>Bacteria</taxon>
        <taxon>Bacillati</taxon>
        <taxon>Actinomycetota</taxon>
        <taxon>Actinomycetes</taxon>
        <taxon>Pseudonocardiales</taxon>
        <taxon>Pseudonocardiaceae</taxon>
        <taxon>Amycolatopsis</taxon>
    </lineage>
</organism>
<keyword evidence="13" id="KW-1185">Reference proteome</keyword>
<evidence type="ECO:0000256" key="6">
    <source>
        <dbReference type="ARBA" id="ARBA00022603"/>
    </source>
</evidence>
<dbReference type="GO" id="GO:0005737">
    <property type="term" value="C:cytoplasm"/>
    <property type="evidence" value="ECO:0007669"/>
    <property type="project" value="UniProtKB-SubCell"/>
</dbReference>
<dbReference type="PROSITE" id="PS01279">
    <property type="entry name" value="PCMT"/>
    <property type="match status" value="1"/>
</dbReference>
<evidence type="ECO:0000256" key="5">
    <source>
        <dbReference type="ARBA" id="ARBA00022490"/>
    </source>
</evidence>
<evidence type="ECO:0000313" key="13">
    <source>
        <dbReference type="Proteomes" id="UP000320876"/>
    </source>
</evidence>
<dbReference type="EMBL" id="VFML01000002">
    <property type="protein sequence ID" value="TQI94202.1"/>
    <property type="molecule type" value="Genomic_DNA"/>
</dbReference>
<dbReference type="GO" id="GO:0032259">
    <property type="term" value="P:methylation"/>
    <property type="evidence" value="ECO:0007669"/>
    <property type="project" value="UniProtKB-KW"/>
</dbReference>
<gene>
    <name evidence="12" type="ORF">FB471_6360</name>
</gene>
<comment type="similarity">
    <text evidence="2">Belongs to the methyltransferase superfamily. L-isoaspartyl/D-aspartyl protein methyltransferase family.</text>
</comment>
<dbReference type="GO" id="GO:0004719">
    <property type="term" value="F:protein-L-isoaspartate (D-aspartate) O-methyltransferase activity"/>
    <property type="evidence" value="ECO:0007669"/>
    <property type="project" value="UniProtKB-EC"/>
</dbReference>
<reference evidence="12 13" key="1">
    <citation type="submission" date="2019-06" db="EMBL/GenBank/DDBJ databases">
        <title>Sequencing the genomes of 1000 actinobacteria strains.</title>
        <authorList>
            <person name="Klenk H.-P."/>
        </authorList>
    </citation>
    <scope>NUCLEOTIDE SEQUENCE [LARGE SCALE GENOMIC DNA]</scope>
    <source>
        <strain evidence="12 13">DSM 45679</strain>
    </source>
</reference>
<keyword evidence="8" id="KW-0949">S-adenosyl-L-methionine</keyword>
<dbReference type="SUPFAM" id="SSF53335">
    <property type="entry name" value="S-adenosyl-L-methionine-dependent methyltransferases"/>
    <property type="match status" value="1"/>
</dbReference>
<evidence type="ECO:0000256" key="1">
    <source>
        <dbReference type="ARBA" id="ARBA00004496"/>
    </source>
</evidence>
<dbReference type="Pfam" id="PF01135">
    <property type="entry name" value="PCMT"/>
    <property type="match status" value="1"/>
</dbReference>
<proteinExistence type="inferred from homology"/>
<evidence type="ECO:0000256" key="11">
    <source>
        <dbReference type="ARBA" id="ARBA00031350"/>
    </source>
</evidence>
<evidence type="ECO:0000256" key="8">
    <source>
        <dbReference type="ARBA" id="ARBA00022691"/>
    </source>
</evidence>
<evidence type="ECO:0000256" key="3">
    <source>
        <dbReference type="ARBA" id="ARBA00011890"/>
    </source>
</evidence>
<keyword evidence="7 12" id="KW-0808">Transferase</keyword>
<dbReference type="PANTHER" id="PTHR11579">
    <property type="entry name" value="PROTEIN-L-ISOASPARTATE O-METHYLTRANSFERASE"/>
    <property type="match status" value="1"/>
</dbReference>